<dbReference type="OrthoDB" id="3067691at2759"/>
<evidence type="ECO:0000256" key="3">
    <source>
        <dbReference type="ARBA" id="ARBA00022723"/>
    </source>
</evidence>
<evidence type="ECO:0000256" key="2">
    <source>
        <dbReference type="ARBA" id="ARBA00007092"/>
    </source>
</evidence>
<dbReference type="InterPro" id="IPR036691">
    <property type="entry name" value="Endo/exonu/phosph_ase_sf"/>
</dbReference>
<evidence type="ECO:0000256" key="1">
    <source>
        <dbReference type="ARBA" id="ARBA00001946"/>
    </source>
</evidence>
<reference evidence="7 8" key="1">
    <citation type="submission" date="2014-06" db="EMBL/GenBank/DDBJ databases">
        <title>Evolutionary Origins and Diversification of the Mycorrhizal Mutualists.</title>
        <authorList>
            <consortium name="DOE Joint Genome Institute"/>
            <consortium name="Mycorrhizal Genomics Consortium"/>
            <person name="Kohler A."/>
            <person name="Kuo A."/>
            <person name="Nagy L.G."/>
            <person name="Floudas D."/>
            <person name="Copeland A."/>
            <person name="Barry K.W."/>
            <person name="Cichocki N."/>
            <person name="Veneault-Fourrey C."/>
            <person name="LaButti K."/>
            <person name="Lindquist E.A."/>
            <person name="Lipzen A."/>
            <person name="Lundell T."/>
            <person name="Morin E."/>
            <person name="Murat C."/>
            <person name="Riley R."/>
            <person name="Ohm R."/>
            <person name="Sun H."/>
            <person name="Tunlid A."/>
            <person name="Henrissat B."/>
            <person name="Grigoriev I.V."/>
            <person name="Hibbett D.S."/>
            <person name="Martin F."/>
        </authorList>
    </citation>
    <scope>NUCLEOTIDE SEQUENCE [LARGE SCALE GENOMIC DNA]</scope>
    <source>
        <strain evidence="7 8">SS14</strain>
    </source>
</reference>
<name>A0A0C9VB99_SPHS4</name>
<evidence type="ECO:0000256" key="5">
    <source>
        <dbReference type="ARBA" id="ARBA00022842"/>
    </source>
</evidence>
<keyword evidence="5" id="KW-0460">Magnesium</keyword>
<evidence type="ECO:0000259" key="6">
    <source>
        <dbReference type="Pfam" id="PF03372"/>
    </source>
</evidence>
<dbReference type="Proteomes" id="UP000054279">
    <property type="component" value="Unassembled WGS sequence"/>
</dbReference>
<dbReference type="GO" id="GO:0008311">
    <property type="term" value="F:double-stranded DNA 3'-5' DNA exonuclease activity"/>
    <property type="evidence" value="ECO:0007669"/>
    <property type="project" value="TreeGrafter"/>
</dbReference>
<feature type="domain" description="Endonuclease/exonuclease/phosphatase" evidence="6">
    <location>
        <begin position="87"/>
        <end position="242"/>
    </location>
</feature>
<keyword evidence="4" id="KW-0378">Hydrolase</keyword>
<dbReference type="PANTHER" id="PTHR22748:SF6">
    <property type="entry name" value="DNA-(APURINIC OR APYRIMIDINIC SITE) ENDONUCLEASE"/>
    <property type="match status" value="1"/>
</dbReference>
<dbReference type="GO" id="GO:0005634">
    <property type="term" value="C:nucleus"/>
    <property type="evidence" value="ECO:0007669"/>
    <property type="project" value="TreeGrafter"/>
</dbReference>
<dbReference type="GO" id="GO:0046872">
    <property type="term" value="F:metal ion binding"/>
    <property type="evidence" value="ECO:0007669"/>
    <property type="project" value="UniProtKB-KW"/>
</dbReference>
<dbReference type="GO" id="GO:0003906">
    <property type="term" value="F:DNA-(apurinic or apyrimidinic site) endonuclease activity"/>
    <property type="evidence" value="ECO:0007669"/>
    <property type="project" value="TreeGrafter"/>
</dbReference>
<keyword evidence="3" id="KW-0479">Metal-binding</keyword>
<dbReference type="Gene3D" id="3.60.10.10">
    <property type="entry name" value="Endonuclease/exonuclease/phosphatase"/>
    <property type="match status" value="1"/>
</dbReference>
<gene>
    <name evidence="7" type="ORF">M422DRAFT_68979</name>
</gene>
<dbReference type="PANTHER" id="PTHR22748">
    <property type="entry name" value="AP ENDONUCLEASE"/>
    <property type="match status" value="1"/>
</dbReference>
<keyword evidence="8" id="KW-1185">Reference proteome</keyword>
<comment type="cofactor">
    <cofactor evidence="1">
        <name>Mg(2+)</name>
        <dbReference type="ChEBI" id="CHEBI:18420"/>
    </cofactor>
</comment>
<evidence type="ECO:0000313" key="7">
    <source>
        <dbReference type="EMBL" id="KIJ38802.1"/>
    </source>
</evidence>
<dbReference type="InterPro" id="IPR004808">
    <property type="entry name" value="AP_endonuc_1"/>
</dbReference>
<sequence>MFASWKSLIKPMKHAAYWSTVAIKARMSNDRMHALITWPDKNIARAFEAEWTAAPAPGFEDISARAPHEKRTATGVWIPPASGTVIASWNINGRLALKLCQPDFCKIIEKCDIVLLQETHLTPGQEDALRLPHGYHIQAISREPDRMSLPHGGVAIVYKSCFQPTLCKQWSAVDFMVLDFGSFLLANVYAPPVSSPWQRWSHVHPMQCLSELCAATTCSPDKPLLTFGDFNARTGCLTPSPHHPPRVSADQTEDTRGRDLMRLCATYQLAMLNGVMRYGASSTLMTSH</sequence>
<organism evidence="7 8">
    <name type="scientific">Sphaerobolus stellatus (strain SS14)</name>
    <dbReference type="NCBI Taxonomy" id="990650"/>
    <lineage>
        <taxon>Eukaryota</taxon>
        <taxon>Fungi</taxon>
        <taxon>Dikarya</taxon>
        <taxon>Basidiomycota</taxon>
        <taxon>Agaricomycotina</taxon>
        <taxon>Agaricomycetes</taxon>
        <taxon>Phallomycetidae</taxon>
        <taxon>Geastrales</taxon>
        <taxon>Sphaerobolaceae</taxon>
        <taxon>Sphaerobolus</taxon>
    </lineage>
</organism>
<dbReference type="InterPro" id="IPR005135">
    <property type="entry name" value="Endo/exonuclease/phosphatase"/>
</dbReference>
<dbReference type="HOGENOM" id="CLU_966991_0_0_1"/>
<proteinExistence type="inferred from homology"/>
<comment type="similarity">
    <text evidence="2">Belongs to the DNA repair enzymes AP/ExoA family.</text>
</comment>
<dbReference type="Pfam" id="PF03372">
    <property type="entry name" value="Exo_endo_phos"/>
    <property type="match status" value="1"/>
</dbReference>
<protein>
    <submittedName>
        <fullName evidence="7">Unplaced genomic scaffold SPHSTscaffold_82, whole genome shotgun sequence</fullName>
    </submittedName>
</protein>
<evidence type="ECO:0000313" key="8">
    <source>
        <dbReference type="Proteomes" id="UP000054279"/>
    </source>
</evidence>
<accession>A0A0C9VB99</accession>
<dbReference type="AlphaFoldDB" id="A0A0C9VB99"/>
<dbReference type="SUPFAM" id="SSF56219">
    <property type="entry name" value="DNase I-like"/>
    <property type="match status" value="1"/>
</dbReference>
<dbReference type="GO" id="GO:0008081">
    <property type="term" value="F:phosphoric diester hydrolase activity"/>
    <property type="evidence" value="ECO:0007669"/>
    <property type="project" value="TreeGrafter"/>
</dbReference>
<evidence type="ECO:0000256" key="4">
    <source>
        <dbReference type="ARBA" id="ARBA00022801"/>
    </source>
</evidence>
<dbReference type="GO" id="GO:0006284">
    <property type="term" value="P:base-excision repair"/>
    <property type="evidence" value="ECO:0007669"/>
    <property type="project" value="TreeGrafter"/>
</dbReference>
<dbReference type="EMBL" id="KN837157">
    <property type="protein sequence ID" value="KIJ38802.1"/>
    <property type="molecule type" value="Genomic_DNA"/>
</dbReference>